<proteinExistence type="predicted"/>
<dbReference type="Pfam" id="PF03732">
    <property type="entry name" value="Retrotrans_gag"/>
    <property type="match status" value="1"/>
</dbReference>
<dbReference type="InterPro" id="IPR005162">
    <property type="entry name" value="Retrotrans_gag_dom"/>
</dbReference>
<keyword evidence="3" id="KW-1185">Reference proteome</keyword>
<organism evidence="2 3">
    <name type="scientific">Clytia hemisphaerica</name>
    <dbReference type="NCBI Taxonomy" id="252671"/>
    <lineage>
        <taxon>Eukaryota</taxon>
        <taxon>Metazoa</taxon>
        <taxon>Cnidaria</taxon>
        <taxon>Hydrozoa</taxon>
        <taxon>Hydroidolina</taxon>
        <taxon>Leptothecata</taxon>
        <taxon>Obeliida</taxon>
        <taxon>Clytiidae</taxon>
        <taxon>Clytia</taxon>
    </lineage>
</organism>
<name>A0A7M5V1A3_9CNID</name>
<reference evidence="2" key="1">
    <citation type="submission" date="2021-01" db="UniProtKB">
        <authorList>
            <consortium name="EnsemblMetazoa"/>
        </authorList>
    </citation>
    <scope>IDENTIFICATION</scope>
</reference>
<evidence type="ECO:0000313" key="2">
    <source>
        <dbReference type="EnsemblMetazoa" id="CLYHEMP009626.1"/>
    </source>
</evidence>
<dbReference type="EnsemblMetazoa" id="CLYHEMT009626.1">
    <property type="protein sequence ID" value="CLYHEMP009626.1"/>
    <property type="gene ID" value="CLYHEMG009626"/>
</dbReference>
<dbReference type="AlphaFoldDB" id="A0A7M5V1A3"/>
<evidence type="ECO:0000313" key="3">
    <source>
        <dbReference type="Proteomes" id="UP000594262"/>
    </source>
</evidence>
<evidence type="ECO:0000259" key="1">
    <source>
        <dbReference type="Pfam" id="PF03732"/>
    </source>
</evidence>
<dbReference type="Proteomes" id="UP000594262">
    <property type="component" value="Unplaced"/>
</dbReference>
<protein>
    <recommendedName>
        <fullName evidence="1">Retrotransposon gag domain-containing protein</fullName>
    </recommendedName>
</protein>
<sequence>MTSIFKMNVIQMTLDDIPQFNGASNENIKSYFESFESIATIGKWSSKERLDILTAYGLQGHAMHYYRALPADVKPSYKLIKEMLLNYFWSSDIRMLKKAELAKLKQEECSSLDIYLEKLEELVYQLNYSNEQKLDSLIAGLNEDLRISIILKRFKTFNEAVAYIRLRTRSSRITM</sequence>
<feature type="domain" description="Retrotransposon gag" evidence="1">
    <location>
        <begin position="55"/>
        <end position="143"/>
    </location>
</feature>
<accession>A0A7M5V1A3</accession>